<keyword evidence="3" id="KW-1185">Reference proteome</keyword>
<keyword evidence="1" id="KW-0732">Signal</keyword>
<organism evidence="2 3">
    <name type="scientific">Allopusillimonas soli</name>
    <dbReference type="NCBI Taxonomy" id="659016"/>
    <lineage>
        <taxon>Bacteria</taxon>
        <taxon>Pseudomonadati</taxon>
        <taxon>Pseudomonadota</taxon>
        <taxon>Betaproteobacteria</taxon>
        <taxon>Burkholderiales</taxon>
        <taxon>Alcaligenaceae</taxon>
        <taxon>Allopusillimonas</taxon>
    </lineage>
</organism>
<dbReference type="AlphaFoldDB" id="A0A853F6V4"/>
<feature type="chain" id="PRO_5032291255" evidence="1">
    <location>
        <begin position="21"/>
        <end position="104"/>
    </location>
</feature>
<feature type="signal peptide" evidence="1">
    <location>
        <begin position="1"/>
        <end position="20"/>
    </location>
</feature>
<dbReference type="RefSeq" id="WP_129967769.1">
    <property type="nucleotide sequence ID" value="NZ_JACCEW010000001.1"/>
</dbReference>
<sequence length="104" mass="11267">MLRSPLVNAAMACIVPLAWPATVSGASGVVHFRGAIVQPPCIATPGKNIHNLKIGCRSHRGQTEQTAMRMRDGAKADLTRVQARVTKVKAKGRLVGYEVMLDYR</sequence>
<dbReference type="EMBL" id="JACCEW010000001">
    <property type="protein sequence ID" value="NYT35823.1"/>
    <property type="molecule type" value="Genomic_DNA"/>
</dbReference>
<protein>
    <submittedName>
        <fullName evidence="2">Type 1 fimbrial protein</fullName>
    </submittedName>
</protein>
<evidence type="ECO:0000256" key="1">
    <source>
        <dbReference type="SAM" id="SignalP"/>
    </source>
</evidence>
<gene>
    <name evidence="2" type="ORF">H0A68_02990</name>
</gene>
<name>A0A853F6V4_9BURK</name>
<dbReference type="OrthoDB" id="6046808at2"/>
<comment type="caution">
    <text evidence="2">The sequence shown here is derived from an EMBL/GenBank/DDBJ whole genome shotgun (WGS) entry which is preliminary data.</text>
</comment>
<reference evidence="2 3" key="1">
    <citation type="submission" date="2020-07" db="EMBL/GenBank/DDBJ databases">
        <title>Taxonomic revisions and descriptions of new bacterial species based on genomic comparisons in the high-G+C-content subgroup of the family Alcaligenaceae.</title>
        <authorList>
            <person name="Szabo A."/>
            <person name="Felfoldi T."/>
        </authorList>
    </citation>
    <scope>NUCLEOTIDE SEQUENCE [LARGE SCALE GENOMIC DNA]</scope>
    <source>
        <strain evidence="2 3">DSM 25264</strain>
    </source>
</reference>
<dbReference type="Proteomes" id="UP000580517">
    <property type="component" value="Unassembled WGS sequence"/>
</dbReference>
<evidence type="ECO:0000313" key="2">
    <source>
        <dbReference type="EMBL" id="NYT35823.1"/>
    </source>
</evidence>
<proteinExistence type="predicted"/>
<accession>A0A853F6V4</accession>
<evidence type="ECO:0000313" key="3">
    <source>
        <dbReference type="Proteomes" id="UP000580517"/>
    </source>
</evidence>